<keyword evidence="4 6" id="KW-1133">Transmembrane helix</keyword>
<keyword evidence="3 6" id="KW-0812">Transmembrane</keyword>
<feature type="transmembrane region" description="Helical" evidence="6">
    <location>
        <begin position="459"/>
        <end position="481"/>
    </location>
</feature>
<evidence type="ECO:0000313" key="7">
    <source>
        <dbReference type="EMBL" id="KAG0583560.1"/>
    </source>
</evidence>
<dbReference type="Pfam" id="PF13520">
    <property type="entry name" value="AA_permease_2"/>
    <property type="match status" value="1"/>
</dbReference>
<dbReference type="GO" id="GO:0015185">
    <property type="term" value="F:gamma-aminobutyric acid transmembrane transporter activity"/>
    <property type="evidence" value="ECO:0007669"/>
    <property type="project" value="TreeGrafter"/>
</dbReference>
<dbReference type="Proteomes" id="UP000822688">
    <property type="component" value="Chromosome 3"/>
</dbReference>
<dbReference type="InterPro" id="IPR002293">
    <property type="entry name" value="AA/rel_permease1"/>
</dbReference>
<dbReference type="GO" id="GO:0015189">
    <property type="term" value="F:L-lysine transmembrane transporter activity"/>
    <property type="evidence" value="ECO:0007669"/>
    <property type="project" value="TreeGrafter"/>
</dbReference>
<feature type="transmembrane region" description="Helical" evidence="6">
    <location>
        <begin position="416"/>
        <end position="439"/>
    </location>
</feature>
<proteinExistence type="predicted"/>
<evidence type="ECO:0000256" key="3">
    <source>
        <dbReference type="ARBA" id="ARBA00022692"/>
    </source>
</evidence>
<dbReference type="GO" id="GO:0005313">
    <property type="term" value="F:L-glutamate transmembrane transporter activity"/>
    <property type="evidence" value="ECO:0007669"/>
    <property type="project" value="TreeGrafter"/>
</dbReference>
<feature type="transmembrane region" description="Helical" evidence="6">
    <location>
        <begin position="392"/>
        <end position="410"/>
    </location>
</feature>
<feature type="transmembrane region" description="Helical" evidence="6">
    <location>
        <begin position="184"/>
        <end position="208"/>
    </location>
</feature>
<evidence type="ECO:0000313" key="8">
    <source>
        <dbReference type="Proteomes" id="UP000822688"/>
    </source>
</evidence>
<feature type="transmembrane region" description="Helical" evidence="6">
    <location>
        <begin position="493"/>
        <end position="513"/>
    </location>
</feature>
<sequence length="542" mass="58435">MGPESVAMDSGEKRLLDLGYKQELRRTLSLISNFAFTSAIICPFSGITVLFTISLTYGGTISFTWGWLIVGFFTLCIGASMAEICSAYPTSGGLYFWSAQLAGLKWKPFAAWITGWFNVVGQWAGTCSAMFALAQVLQIIVLLSTGGANGGGYILSRNQIVGVHGGLLVSLGLLNSFPIQWLDYIGLFSVVWQLIGTAFLIVIIPAVAKERQSASFVWTSFNVVPELGLPSRPYVFLLGLLASHFALVGFDMSAHMTEETKRSDKNGAYGILSSLAIAIVVGYAYILALSFVMMDPAALLDPGNDAGGYAVAQLFYELFKSRYGSGTGGILCIGIVAVSIYVGGVAGVLSNSRRNSNIATWCSNGFRMVFAFSRDGALPFSKLWHKVNRHDVPINAVWLSVVIAFIMVLPSLGSLVAFQAIVSIATVALYISYALPTLFRITAARRTFEPGPVTLGPRWVSLTIGWVAVVWVGIITVLFSLPVAYPVTKQTLNYTPVAVGGLFVLVVVSWVVYAHKWFQGPHSNLDSSSRPHDGGNSKLVYA</sequence>
<evidence type="ECO:0000256" key="5">
    <source>
        <dbReference type="ARBA" id="ARBA00023136"/>
    </source>
</evidence>
<evidence type="ECO:0000256" key="6">
    <source>
        <dbReference type="SAM" id="Phobius"/>
    </source>
</evidence>
<dbReference type="GO" id="GO:0015180">
    <property type="term" value="F:L-alanine transmembrane transporter activity"/>
    <property type="evidence" value="ECO:0007669"/>
    <property type="project" value="TreeGrafter"/>
</dbReference>
<dbReference type="GO" id="GO:0016020">
    <property type="term" value="C:membrane"/>
    <property type="evidence" value="ECO:0007669"/>
    <property type="project" value="UniProtKB-SubCell"/>
</dbReference>
<feature type="transmembrane region" description="Helical" evidence="6">
    <location>
        <begin position="30"/>
        <end position="53"/>
    </location>
</feature>
<accession>A0A8T0IIG2</accession>
<dbReference type="PANTHER" id="PTHR45649">
    <property type="entry name" value="AMINO-ACID PERMEASE BAT1"/>
    <property type="match status" value="1"/>
</dbReference>
<name>A0A8T0IIG2_CERPU</name>
<comment type="caution">
    <text evidence="7">The sequence shown here is derived from an EMBL/GenBank/DDBJ whole genome shotgun (WGS) entry which is preliminary data.</text>
</comment>
<feature type="transmembrane region" description="Helical" evidence="6">
    <location>
        <begin position="65"/>
        <end position="88"/>
    </location>
</feature>
<feature type="transmembrane region" description="Helical" evidence="6">
    <location>
        <begin position="234"/>
        <end position="254"/>
    </location>
</feature>
<comment type="subcellular location">
    <subcellularLocation>
        <location evidence="1">Membrane</location>
        <topology evidence="1">Multi-pass membrane protein</topology>
    </subcellularLocation>
</comment>
<dbReference type="PIRSF" id="PIRSF006060">
    <property type="entry name" value="AA_transporter"/>
    <property type="match status" value="1"/>
</dbReference>
<dbReference type="PANTHER" id="PTHR45649:SF30">
    <property type="entry name" value="AMINO-ACID PERMEASE BAT1"/>
    <property type="match status" value="1"/>
</dbReference>
<feature type="transmembrane region" description="Helical" evidence="6">
    <location>
        <begin position="109"/>
        <end position="140"/>
    </location>
</feature>
<feature type="transmembrane region" description="Helical" evidence="6">
    <location>
        <begin position="266"/>
        <end position="292"/>
    </location>
</feature>
<dbReference type="EMBL" id="CM026423">
    <property type="protein sequence ID" value="KAG0583560.1"/>
    <property type="molecule type" value="Genomic_DNA"/>
</dbReference>
<protein>
    <submittedName>
        <fullName evidence="7">Uncharacterized protein</fullName>
    </submittedName>
</protein>
<feature type="transmembrane region" description="Helical" evidence="6">
    <location>
        <begin position="160"/>
        <end position="177"/>
    </location>
</feature>
<gene>
    <name evidence="7" type="ORF">KC19_3G146500</name>
</gene>
<evidence type="ECO:0000256" key="4">
    <source>
        <dbReference type="ARBA" id="ARBA00022989"/>
    </source>
</evidence>
<evidence type="ECO:0000256" key="1">
    <source>
        <dbReference type="ARBA" id="ARBA00004141"/>
    </source>
</evidence>
<evidence type="ECO:0000256" key="2">
    <source>
        <dbReference type="ARBA" id="ARBA00022448"/>
    </source>
</evidence>
<organism evidence="7 8">
    <name type="scientific">Ceratodon purpureus</name>
    <name type="common">Fire moss</name>
    <name type="synonym">Dicranum purpureum</name>
    <dbReference type="NCBI Taxonomy" id="3225"/>
    <lineage>
        <taxon>Eukaryota</taxon>
        <taxon>Viridiplantae</taxon>
        <taxon>Streptophyta</taxon>
        <taxon>Embryophyta</taxon>
        <taxon>Bryophyta</taxon>
        <taxon>Bryophytina</taxon>
        <taxon>Bryopsida</taxon>
        <taxon>Dicranidae</taxon>
        <taxon>Pseudoditrichales</taxon>
        <taxon>Ditrichaceae</taxon>
        <taxon>Ceratodon</taxon>
    </lineage>
</organism>
<dbReference type="Gene3D" id="1.20.1740.10">
    <property type="entry name" value="Amino acid/polyamine transporter I"/>
    <property type="match status" value="1"/>
</dbReference>
<dbReference type="EMBL" id="CM026423">
    <property type="protein sequence ID" value="KAG0583559.1"/>
    <property type="molecule type" value="Genomic_DNA"/>
</dbReference>
<keyword evidence="8" id="KW-1185">Reference proteome</keyword>
<dbReference type="AlphaFoldDB" id="A0A8T0IIG2"/>
<feature type="transmembrane region" description="Helical" evidence="6">
    <location>
        <begin position="328"/>
        <end position="349"/>
    </location>
</feature>
<keyword evidence="5 6" id="KW-0472">Membrane</keyword>
<keyword evidence="2" id="KW-0813">Transport</keyword>
<reference evidence="7" key="1">
    <citation type="submission" date="2020-06" db="EMBL/GenBank/DDBJ databases">
        <title>WGS assembly of Ceratodon purpureus strain R40.</title>
        <authorList>
            <person name="Carey S.B."/>
            <person name="Jenkins J."/>
            <person name="Shu S."/>
            <person name="Lovell J.T."/>
            <person name="Sreedasyam A."/>
            <person name="Maumus F."/>
            <person name="Tiley G.P."/>
            <person name="Fernandez-Pozo N."/>
            <person name="Barry K."/>
            <person name="Chen C."/>
            <person name="Wang M."/>
            <person name="Lipzen A."/>
            <person name="Daum C."/>
            <person name="Saski C.A."/>
            <person name="Payton A.C."/>
            <person name="Mcbreen J.C."/>
            <person name="Conrad R.E."/>
            <person name="Kollar L.M."/>
            <person name="Olsson S."/>
            <person name="Huttunen S."/>
            <person name="Landis J.B."/>
            <person name="Wickett N.J."/>
            <person name="Johnson M.G."/>
            <person name="Rensing S.A."/>
            <person name="Grimwood J."/>
            <person name="Schmutz J."/>
            <person name="Mcdaniel S.F."/>
        </authorList>
    </citation>
    <scope>NUCLEOTIDE SEQUENCE</scope>
    <source>
        <strain evidence="7">R40</strain>
    </source>
</reference>
<dbReference type="EMBL" id="CM026423">
    <property type="protein sequence ID" value="KAG0583561.1"/>
    <property type="molecule type" value="Genomic_DNA"/>
</dbReference>